<dbReference type="EMBL" id="MDEN01000065">
    <property type="protein sequence ID" value="OCX17291.1"/>
    <property type="molecule type" value="Genomic_DNA"/>
</dbReference>
<sequence length="93" mass="10005">MIEDNRICLARDNASCLGAPSTAGGKPGATCQRTKSEIHQMEEAAAAKHAAAYRLRQKEKKDRLGIATVTIEVAQGVASKLPDLLKMHGFDNE</sequence>
<name>A0A1C2DR83_9PSED</name>
<proteinExistence type="predicted"/>
<organism evidence="1 2">
    <name type="scientific">Pseudomonas graminis</name>
    <dbReference type="NCBI Taxonomy" id="158627"/>
    <lineage>
        <taxon>Bacteria</taxon>
        <taxon>Pseudomonadati</taxon>
        <taxon>Pseudomonadota</taxon>
        <taxon>Gammaproteobacteria</taxon>
        <taxon>Pseudomonadales</taxon>
        <taxon>Pseudomonadaceae</taxon>
        <taxon>Pseudomonas</taxon>
    </lineage>
</organism>
<dbReference type="OrthoDB" id="7007661at2"/>
<evidence type="ECO:0000313" key="2">
    <source>
        <dbReference type="Proteomes" id="UP000095143"/>
    </source>
</evidence>
<accession>A0A1C2DR83</accession>
<reference evidence="1 2" key="1">
    <citation type="submission" date="2016-08" db="EMBL/GenBank/DDBJ databases">
        <title>Whole genome sequence of Pseudomonas graminis strain UASWS1507, a potential biological control agent for agriculture.</title>
        <authorList>
            <person name="Crovadore J."/>
            <person name="Calmin G."/>
            <person name="Chablais R."/>
            <person name="Cochard B."/>
            <person name="Lefort F."/>
        </authorList>
    </citation>
    <scope>NUCLEOTIDE SEQUENCE [LARGE SCALE GENOMIC DNA]</scope>
    <source>
        <strain evidence="1 2">UASWS1507</strain>
    </source>
</reference>
<dbReference type="RefSeq" id="WP_065990479.1">
    <property type="nucleotide sequence ID" value="NZ_MDEN01000065.1"/>
</dbReference>
<comment type="caution">
    <text evidence="1">The sequence shown here is derived from an EMBL/GenBank/DDBJ whole genome shotgun (WGS) entry which is preliminary data.</text>
</comment>
<protein>
    <submittedName>
        <fullName evidence="1">Uncharacterized protein</fullName>
    </submittedName>
</protein>
<gene>
    <name evidence="1" type="ORF">BBI10_17375</name>
</gene>
<dbReference type="AlphaFoldDB" id="A0A1C2DR83"/>
<dbReference type="Proteomes" id="UP000095143">
    <property type="component" value="Unassembled WGS sequence"/>
</dbReference>
<evidence type="ECO:0000313" key="1">
    <source>
        <dbReference type="EMBL" id="OCX17291.1"/>
    </source>
</evidence>